<comment type="subunit">
    <text evidence="5">Monomer.</text>
</comment>
<keyword evidence="3 5" id="KW-0560">Oxidoreductase</keyword>
<dbReference type="PANTHER" id="PTHR46972">
    <property type="entry name" value="MONOOXYGENASE ASQM-RELATED"/>
    <property type="match status" value="1"/>
</dbReference>
<dbReference type="RefSeq" id="WP_188089302.1">
    <property type="nucleotide sequence ID" value="NZ_JACVFC010000002.1"/>
</dbReference>
<keyword evidence="2 5" id="KW-0274">FAD</keyword>
<comment type="catalytic activity">
    <reaction evidence="5">
        <text>a tetracycline + NADPH + O2 + H(+) = an 11a-hydroxytetracycline + NADP(+) + H2O</text>
        <dbReference type="Rhea" id="RHEA:61444"/>
        <dbReference type="ChEBI" id="CHEBI:15377"/>
        <dbReference type="ChEBI" id="CHEBI:15378"/>
        <dbReference type="ChEBI" id="CHEBI:15379"/>
        <dbReference type="ChEBI" id="CHEBI:57783"/>
        <dbReference type="ChEBI" id="CHEBI:58349"/>
        <dbReference type="ChEBI" id="CHEBI:144644"/>
        <dbReference type="ChEBI" id="CHEBI:144645"/>
    </reaction>
</comment>
<evidence type="ECO:0000259" key="6">
    <source>
        <dbReference type="Pfam" id="PF01494"/>
    </source>
</evidence>
<reference evidence="7 8" key="1">
    <citation type="submission" date="2020-09" db="EMBL/GenBank/DDBJ databases">
        <title>Genome sequences of type strains of Chitinophaga qingshengii and Chitinophaga varians.</title>
        <authorList>
            <person name="Kittiwongwattana C."/>
        </authorList>
    </citation>
    <scope>NUCLEOTIDE SEQUENCE [LARGE SCALE GENOMIC DNA]</scope>
    <source>
        <strain evidence="7 8">JCM 30026</strain>
    </source>
</reference>
<keyword evidence="4 5" id="KW-0503">Monooxygenase</keyword>
<organism evidence="7 8">
    <name type="scientific">Chitinophaga qingshengii</name>
    <dbReference type="NCBI Taxonomy" id="1569794"/>
    <lineage>
        <taxon>Bacteria</taxon>
        <taxon>Pseudomonadati</taxon>
        <taxon>Bacteroidota</taxon>
        <taxon>Chitinophagia</taxon>
        <taxon>Chitinophagales</taxon>
        <taxon>Chitinophagaceae</taxon>
        <taxon>Chitinophaga</taxon>
    </lineage>
</organism>
<dbReference type="EC" id="1.14.13.-" evidence="5"/>
<keyword evidence="8" id="KW-1185">Reference proteome</keyword>
<keyword evidence="5" id="KW-0963">Cytoplasm</keyword>
<evidence type="ECO:0000313" key="8">
    <source>
        <dbReference type="Proteomes" id="UP000659124"/>
    </source>
</evidence>
<protein>
    <recommendedName>
        <fullName evidence="5">Flavin-dependent monooxygenase</fullName>
    </recommendedName>
    <alternativeName>
        <fullName evidence="5">TetX monooxygenase</fullName>
        <shortName evidence="5">TetX</shortName>
        <ecNumber evidence="5">1.14.13.-</ecNumber>
    </alternativeName>
</protein>
<feature type="binding site" evidence="5">
    <location>
        <position position="306"/>
    </location>
    <ligand>
        <name>FAD</name>
        <dbReference type="ChEBI" id="CHEBI:57692"/>
    </ligand>
</feature>
<feature type="binding site" evidence="5">
    <location>
        <position position="43"/>
    </location>
    <ligand>
        <name>NADPH</name>
        <dbReference type="ChEBI" id="CHEBI:57783"/>
    </ligand>
</feature>
<name>A0ABR7TT72_9BACT</name>
<feature type="domain" description="FAD-binding" evidence="6">
    <location>
        <begin position="151"/>
        <end position="361"/>
    </location>
</feature>
<dbReference type="EMBL" id="JACVFC010000002">
    <property type="protein sequence ID" value="MBC9932169.1"/>
    <property type="molecule type" value="Genomic_DNA"/>
</dbReference>
<dbReference type="PANTHER" id="PTHR46972:SF1">
    <property type="entry name" value="FAD DEPENDENT OXIDOREDUCTASE DOMAIN-CONTAINING PROTEIN"/>
    <property type="match status" value="1"/>
</dbReference>
<gene>
    <name evidence="7" type="ORF">ICL07_17415</name>
</gene>
<evidence type="ECO:0000313" key="7">
    <source>
        <dbReference type="EMBL" id="MBC9932169.1"/>
    </source>
</evidence>
<keyword evidence="5" id="KW-0521">NADP</keyword>
<evidence type="ECO:0000256" key="4">
    <source>
        <dbReference type="ARBA" id="ARBA00023033"/>
    </source>
</evidence>
<comment type="similarity">
    <text evidence="5">Belongs to the aromatic-ring hydroxylase family. TetX subfamily.</text>
</comment>
<dbReference type="Proteomes" id="UP000659124">
    <property type="component" value="Unassembled WGS sequence"/>
</dbReference>
<comment type="function">
    <text evidence="5">An FAD-requiring monooxygenase active on some tetracycline antibiotic derivatives, which leads to their inactivation. Hydroxylates carbon 11a of tetracycline and some analogs.</text>
</comment>
<dbReference type="Gene3D" id="3.50.50.60">
    <property type="entry name" value="FAD/NAD(P)-binding domain"/>
    <property type="match status" value="1"/>
</dbReference>
<dbReference type="InterPro" id="IPR043683">
    <property type="entry name" value="TetX_monooxygenase"/>
</dbReference>
<dbReference type="PRINTS" id="PR00420">
    <property type="entry name" value="RNGMNOXGNASE"/>
</dbReference>
<feature type="domain" description="FAD-binding" evidence="6">
    <location>
        <begin position="7"/>
        <end position="91"/>
    </location>
</feature>
<feature type="binding site" evidence="5">
    <location>
        <position position="113"/>
    </location>
    <ligand>
        <name>FAD</name>
        <dbReference type="ChEBI" id="CHEBI:57692"/>
    </ligand>
</feature>
<comment type="cofactor">
    <cofactor evidence="5">
        <name>FAD</name>
        <dbReference type="ChEBI" id="CHEBI:57692"/>
    </cofactor>
</comment>
<keyword evidence="5" id="KW-0547">Nucleotide-binding</keyword>
<accession>A0ABR7TT72</accession>
<evidence type="ECO:0000256" key="5">
    <source>
        <dbReference type="HAMAP-Rule" id="MF_00845"/>
    </source>
</evidence>
<dbReference type="SUPFAM" id="SSF51905">
    <property type="entry name" value="FAD/NAD(P)-binding domain"/>
    <property type="match status" value="1"/>
</dbReference>
<comment type="caution">
    <text evidence="7">The sequence shown here is derived from an EMBL/GenBank/DDBJ whole genome shotgun (WGS) entry which is preliminary data.</text>
</comment>
<dbReference type="HAMAP" id="MF_00845">
    <property type="entry name" value="TetX_monooxygenase"/>
    <property type="match status" value="1"/>
</dbReference>
<dbReference type="InterPro" id="IPR002938">
    <property type="entry name" value="FAD-bd"/>
</dbReference>
<comment type="subcellular location">
    <subcellularLocation>
        <location evidence="5">Cytoplasm</location>
    </subcellularLocation>
</comment>
<dbReference type="InterPro" id="IPR036188">
    <property type="entry name" value="FAD/NAD-bd_sf"/>
</dbReference>
<dbReference type="GO" id="GO:0004497">
    <property type="term" value="F:monooxygenase activity"/>
    <property type="evidence" value="ECO:0007669"/>
    <property type="project" value="UniProtKB-KW"/>
</dbReference>
<comment type="domain">
    <text evidence="5">Consists of an N-terminal FAD-binding domain with a Rossman fold and a C-terminal substrate-binding domain.</text>
</comment>
<proteinExistence type="inferred from homology"/>
<evidence type="ECO:0000256" key="1">
    <source>
        <dbReference type="ARBA" id="ARBA00022630"/>
    </source>
</evidence>
<dbReference type="Pfam" id="PF01494">
    <property type="entry name" value="FAD_binding_3"/>
    <property type="match status" value="2"/>
</dbReference>
<feature type="binding site" evidence="5">
    <location>
        <position position="50"/>
    </location>
    <ligand>
        <name>FAD</name>
        <dbReference type="ChEBI" id="CHEBI:57692"/>
    </ligand>
</feature>
<evidence type="ECO:0000256" key="2">
    <source>
        <dbReference type="ARBA" id="ARBA00022827"/>
    </source>
</evidence>
<evidence type="ECO:0000256" key="3">
    <source>
        <dbReference type="ARBA" id="ARBA00023002"/>
    </source>
</evidence>
<keyword evidence="1 5" id="KW-0285">Flavoprotein</keyword>
<sequence>MSITNKKIAIIGGGPGGLTLARLLQINGATVKVYERDKDRKVRVQGSTLDLHDDSGLKALEQGGLMDAFRENYRPGADLMRVTDKTAQIRYDQHEQGKGQDFGEAYFRPEIDRGPLRNILLDSLDPDTVVWNCHIVSISKVNGLWMLQFEDGTQVSADLVIGADGANSKIRKFVTDIVPVYSGVTMIEGTVYDAAQNAPRLWELTQGGKVFALGDNKTLVTSAKGDGSLSFYTGCKVDESWVKECGINFNDHRQLLEWFKETYKNWDKIWEELFTNDHTQFIPRPQYYMPLHQTWETQSDITIIGDAAHVMPPYAGEGVNMAMLDALELSECLTNSEYVEARDAIAAYEQRMRKRAFETTQMTLGQTETLHGPDALETLLDLFKN</sequence>